<evidence type="ECO:0000313" key="4">
    <source>
        <dbReference type="EMBL" id="KAH7082428.1"/>
    </source>
</evidence>
<keyword evidence="5" id="KW-1185">Reference proteome</keyword>
<sequence>MAQTHRILLTGANGYIASHILAQLLSKPTYSVRAVVRSQSKVEAIKSLFPSTASSRLDFAIVPDMTKSGAFDEALTSSPAFDVVMHTASPFLYSVASTAHDFLDPAVKGTTEILAGVQRVAKDSVKRVIVTSSFAAVGIFSRPTPGRVYTEADWNPVTLENVEKAWAKGMKGPAYAASKKFAELAAWEFVEKNKEEVKWDLVTINPPMVYGPIAHSITSMDDLGESSSKVYKGFFEQKTPSDELPADGLTLYADVRDVATAHIRAMEVPEARNQRFGICGGDIRSQELADLFRKEIPGAQDRVPAGTPGKVNKEGAIRQDVSRAEKVLGMKWRSKEETFLDMAKQLVELEKETARTARI</sequence>
<protein>
    <submittedName>
        <fullName evidence="4">3-beta hydroxysteroid dehydrogenase/isomerase family protein-like protein</fullName>
    </submittedName>
</protein>
<accession>A0A8K0R3L9</accession>
<organism evidence="4 5">
    <name type="scientific">Paraphoma chrysanthemicola</name>
    <dbReference type="NCBI Taxonomy" id="798071"/>
    <lineage>
        <taxon>Eukaryota</taxon>
        <taxon>Fungi</taxon>
        <taxon>Dikarya</taxon>
        <taxon>Ascomycota</taxon>
        <taxon>Pezizomycotina</taxon>
        <taxon>Dothideomycetes</taxon>
        <taxon>Pleosporomycetidae</taxon>
        <taxon>Pleosporales</taxon>
        <taxon>Pleosporineae</taxon>
        <taxon>Phaeosphaeriaceae</taxon>
        <taxon>Paraphoma</taxon>
    </lineage>
</organism>
<dbReference type="InterPro" id="IPR036291">
    <property type="entry name" value="NAD(P)-bd_dom_sf"/>
</dbReference>
<dbReference type="PANTHER" id="PTHR10366">
    <property type="entry name" value="NAD DEPENDENT EPIMERASE/DEHYDRATASE"/>
    <property type="match status" value="1"/>
</dbReference>
<comment type="caution">
    <text evidence="4">The sequence shown here is derived from an EMBL/GenBank/DDBJ whole genome shotgun (WGS) entry which is preliminary data.</text>
</comment>
<dbReference type="SUPFAM" id="SSF51735">
    <property type="entry name" value="NAD(P)-binding Rossmann-fold domains"/>
    <property type="match status" value="1"/>
</dbReference>
<reference evidence="4" key="1">
    <citation type="journal article" date="2021" name="Nat. Commun.">
        <title>Genetic determinants of endophytism in the Arabidopsis root mycobiome.</title>
        <authorList>
            <person name="Mesny F."/>
            <person name="Miyauchi S."/>
            <person name="Thiergart T."/>
            <person name="Pickel B."/>
            <person name="Atanasova L."/>
            <person name="Karlsson M."/>
            <person name="Huettel B."/>
            <person name="Barry K.W."/>
            <person name="Haridas S."/>
            <person name="Chen C."/>
            <person name="Bauer D."/>
            <person name="Andreopoulos W."/>
            <person name="Pangilinan J."/>
            <person name="LaButti K."/>
            <person name="Riley R."/>
            <person name="Lipzen A."/>
            <person name="Clum A."/>
            <person name="Drula E."/>
            <person name="Henrissat B."/>
            <person name="Kohler A."/>
            <person name="Grigoriev I.V."/>
            <person name="Martin F.M."/>
            <person name="Hacquard S."/>
        </authorList>
    </citation>
    <scope>NUCLEOTIDE SEQUENCE</scope>
    <source>
        <strain evidence="4">MPI-SDFR-AT-0120</strain>
    </source>
</reference>
<dbReference type="CDD" id="cd05227">
    <property type="entry name" value="AR_SDR_e"/>
    <property type="match status" value="1"/>
</dbReference>
<comment type="similarity">
    <text evidence="2">Belongs to the NAD(P)-dependent epimerase/dehydratase family. Dihydroflavonol-4-reductase subfamily.</text>
</comment>
<keyword evidence="1" id="KW-0560">Oxidoreductase</keyword>
<dbReference type="PANTHER" id="PTHR10366:SF564">
    <property type="entry name" value="STEROL-4-ALPHA-CARBOXYLATE 3-DEHYDROGENASE, DECARBOXYLATING"/>
    <property type="match status" value="1"/>
</dbReference>
<evidence type="ECO:0000256" key="2">
    <source>
        <dbReference type="ARBA" id="ARBA00023445"/>
    </source>
</evidence>
<dbReference type="InterPro" id="IPR050425">
    <property type="entry name" value="NAD(P)_dehydrat-like"/>
</dbReference>
<evidence type="ECO:0000313" key="5">
    <source>
        <dbReference type="Proteomes" id="UP000813461"/>
    </source>
</evidence>
<gene>
    <name evidence="4" type="ORF">FB567DRAFT_106481</name>
</gene>
<dbReference type="EMBL" id="JAGMVJ010000014">
    <property type="protein sequence ID" value="KAH7082428.1"/>
    <property type="molecule type" value="Genomic_DNA"/>
</dbReference>
<dbReference type="Pfam" id="PF01370">
    <property type="entry name" value="Epimerase"/>
    <property type="match status" value="1"/>
</dbReference>
<feature type="domain" description="NAD-dependent epimerase/dehydratase" evidence="3">
    <location>
        <begin position="7"/>
        <end position="272"/>
    </location>
</feature>
<dbReference type="OrthoDB" id="2735536at2759"/>
<dbReference type="FunFam" id="3.40.50.720:FF:000191">
    <property type="entry name" value="Methylglyoxal reductase (NADPH-dependent)"/>
    <property type="match status" value="1"/>
</dbReference>
<proteinExistence type="inferred from homology"/>
<evidence type="ECO:0000256" key="1">
    <source>
        <dbReference type="ARBA" id="ARBA00023002"/>
    </source>
</evidence>
<dbReference type="InterPro" id="IPR001509">
    <property type="entry name" value="Epimerase_deHydtase"/>
</dbReference>
<name>A0A8K0R3L9_9PLEO</name>
<dbReference type="Proteomes" id="UP000813461">
    <property type="component" value="Unassembled WGS sequence"/>
</dbReference>
<dbReference type="GO" id="GO:0016616">
    <property type="term" value="F:oxidoreductase activity, acting on the CH-OH group of donors, NAD or NADP as acceptor"/>
    <property type="evidence" value="ECO:0007669"/>
    <property type="project" value="TreeGrafter"/>
</dbReference>
<evidence type="ECO:0000259" key="3">
    <source>
        <dbReference type="Pfam" id="PF01370"/>
    </source>
</evidence>
<dbReference type="AlphaFoldDB" id="A0A8K0R3L9"/>
<dbReference type="Gene3D" id="3.40.50.720">
    <property type="entry name" value="NAD(P)-binding Rossmann-like Domain"/>
    <property type="match status" value="1"/>
</dbReference>